<accession>A0A285USX6</accession>
<evidence type="ECO:0000256" key="1">
    <source>
        <dbReference type="SAM" id="Phobius"/>
    </source>
</evidence>
<keyword evidence="1" id="KW-1133">Transmembrane helix</keyword>
<dbReference type="EMBL" id="OBQC01000026">
    <property type="protein sequence ID" value="SOC44950.1"/>
    <property type="molecule type" value="Genomic_DNA"/>
</dbReference>
<feature type="transmembrane region" description="Helical" evidence="1">
    <location>
        <begin position="16"/>
        <end position="36"/>
    </location>
</feature>
<organism evidence="2 3">
    <name type="scientific">Ureibacillus acetophenoni</name>
    <dbReference type="NCBI Taxonomy" id="614649"/>
    <lineage>
        <taxon>Bacteria</taxon>
        <taxon>Bacillati</taxon>
        <taxon>Bacillota</taxon>
        <taxon>Bacilli</taxon>
        <taxon>Bacillales</taxon>
        <taxon>Caryophanaceae</taxon>
        <taxon>Ureibacillus</taxon>
    </lineage>
</organism>
<evidence type="ECO:0000313" key="3">
    <source>
        <dbReference type="Proteomes" id="UP000219252"/>
    </source>
</evidence>
<keyword evidence="1" id="KW-0812">Transmembrane</keyword>
<dbReference type="Proteomes" id="UP000219252">
    <property type="component" value="Unassembled WGS sequence"/>
</dbReference>
<evidence type="ECO:0000313" key="2">
    <source>
        <dbReference type="EMBL" id="SOC44950.1"/>
    </source>
</evidence>
<feature type="non-terminal residue" evidence="2">
    <location>
        <position position="1"/>
    </location>
</feature>
<sequence>GVIISNPDTFVSIGNLSSPTTLLAIIGLVITIVMLVRGINEGQRDRYNVLTSE</sequence>
<gene>
    <name evidence="2" type="ORF">SAMN05877842_1261</name>
</gene>
<reference evidence="3" key="1">
    <citation type="submission" date="2017-08" db="EMBL/GenBank/DDBJ databases">
        <authorList>
            <person name="Varghese N."/>
            <person name="Submissions S."/>
        </authorList>
    </citation>
    <scope>NUCLEOTIDE SEQUENCE [LARGE SCALE GENOMIC DNA]</scope>
    <source>
        <strain evidence="3">JC23</strain>
    </source>
</reference>
<proteinExistence type="predicted"/>
<keyword evidence="1" id="KW-0472">Membrane</keyword>
<protein>
    <submittedName>
        <fullName evidence="2">Uncharacterized protein</fullName>
    </submittedName>
</protein>
<keyword evidence="3" id="KW-1185">Reference proteome</keyword>
<name>A0A285USX6_9BACL</name>
<dbReference type="AlphaFoldDB" id="A0A285USX6"/>